<evidence type="ECO:0000259" key="1">
    <source>
        <dbReference type="Pfam" id="PF05368"/>
    </source>
</evidence>
<comment type="caution">
    <text evidence="2">The sequence shown here is derived from an EMBL/GenBank/DDBJ whole genome shotgun (WGS) entry which is preliminary data.</text>
</comment>
<accession>A0A4Y9ZRJ0</accession>
<dbReference type="InterPro" id="IPR036291">
    <property type="entry name" value="NAD(P)-bd_dom_sf"/>
</dbReference>
<gene>
    <name evidence="2" type="ORF">EWM64_g7911</name>
</gene>
<dbReference type="OrthoDB" id="9997102at2759"/>
<dbReference type="Pfam" id="PF05368">
    <property type="entry name" value="NmrA"/>
    <property type="match status" value="1"/>
</dbReference>
<dbReference type="Gene3D" id="3.90.25.10">
    <property type="entry name" value="UDP-galactose 4-epimerase, domain 1"/>
    <property type="match status" value="1"/>
</dbReference>
<sequence>MENFDGTIGSITTAVLQCGLKPTTKLQLVAVKDIGAVAVGVFKNPEPYEKKVLVITGDFLTMQEQQAAYQRATGRPRPAIPATLARILLAINSHTRDLINVLERVYEARTSGAMPELESQIELAKKAYPNMQTFEEWAKGKL</sequence>
<dbReference type="InterPro" id="IPR008030">
    <property type="entry name" value="NmrA-like"/>
</dbReference>
<protein>
    <recommendedName>
        <fullName evidence="1">NmrA-like domain-containing protein</fullName>
    </recommendedName>
</protein>
<dbReference type="Gene3D" id="3.40.50.720">
    <property type="entry name" value="NAD(P)-binding Rossmann-like Domain"/>
    <property type="match status" value="1"/>
</dbReference>
<evidence type="ECO:0000313" key="3">
    <source>
        <dbReference type="Proteomes" id="UP000298061"/>
    </source>
</evidence>
<name>A0A4Y9ZRJ0_9AGAM</name>
<reference evidence="2 3" key="1">
    <citation type="submission" date="2019-02" db="EMBL/GenBank/DDBJ databases">
        <title>Genome sequencing of the rare red list fungi Hericium alpestre (H. flagellum).</title>
        <authorList>
            <person name="Buettner E."/>
            <person name="Kellner H."/>
        </authorList>
    </citation>
    <scope>NUCLEOTIDE SEQUENCE [LARGE SCALE GENOMIC DNA]</scope>
    <source>
        <strain evidence="2 3">DSM 108284</strain>
    </source>
</reference>
<dbReference type="SUPFAM" id="SSF51735">
    <property type="entry name" value="NAD(P)-binding Rossmann-fold domains"/>
    <property type="match status" value="1"/>
</dbReference>
<organism evidence="2 3">
    <name type="scientific">Hericium alpestre</name>
    <dbReference type="NCBI Taxonomy" id="135208"/>
    <lineage>
        <taxon>Eukaryota</taxon>
        <taxon>Fungi</taxon>
        <taxon>Dikarya</taxon>
        <taxon>Basidiomycota</taxon>
        <taxon>Agaricomycotina</taxon>
        <taxon>Agaricomycetes</taxon>
        <taxon>Russulales</taxon>
        <taxon>Hericiaceae</taxon>
        <taxon>Hericium</taxon>
    </lineage>
</organism>
<evidence type="ECO:0000313" key="2">
    <source>
        <dbReference type="EMBL" id="TFY76099.1"/>
    </source>
</evidence>
<proteinExistence type="predicted"/>
<dbReference type="AlphaFoldDB" id="A0A4Y9ZRJ0"/>
<keyword evidence="3" id="KW-1185">Reference proteome</keyword>
<dbReference type="Proteomes" id="UP000298061">
    <property type="component" value="Unassembled WGS sequence"/>
</dbReference>
<dbReference type="EMBL" id="SFCI01001321">
    <property type="protein sequence ID" value="TFY76099.1"/>
    <property type="molecule type" value="Genomic_DNA"/>
</dbReference>
<feature type="domain" description="NmrA-like" evidence="1">
    <location>
        <begin position="13"/>
        <end position="138"/>
    </location>
</feature>